<keyword evidence="3 5" id="KW-0964">Secreted</keyword>
<comment type="domain">
    <text evidence="5">The RxLR-dEER motif acts to carry the protein into the host cell cytoplasm through binding to cell surface phosphatidylinositol-3-phosphate.</text>
</comment>
<dbReference type="AlphaFoldDB" id="A0A225VI98"/>
<sequence length="143" mass="16516">MRLTNFLVVAVTGLLACSEAVAATPNTDKTIASELDQVLSDRQLIDNGKRFLRTAAKREAETEGKLEERDISLIQTSNIPRYHYWFDNEMTPHDVRIDLDLTGAWADFKVVKQSIYKGYVKYYDKNCEYSENEDEAFCKEKDY</sequence>
<organism evidence="6 7">
    <name type="scientific">Phytophthora megakarya</name>
    <dbReference type="NCBI Taxonomy" id="4795"/>
    <lineage>
        <taxon>Eukaryota</taxon>
        <taxon>Sar</taxon>
        <taxon>Stramenopiles</taxon>
        <taxon>Oomycota</taxon>
        <taxon>Peronosporomycetes</taxon>
        <taxon>Peronosporales</taxon>
        <taxon>Peronosporaceae</taxon>
        <taxon>Phytophthora</taxon>
    </lineage>
</organism>
<evidence type="ECO:0000256" key="5">
    <source>
        <dbReference type="RuleBase" id="RU367124"/>
    </source>
</evidence>
<dbReference type="Pfam" id="PF16810">
    <property type="entry name" value="RXLR"/>
    <property type="match status" value="1"/>
</dbReference>
<reference evidence="7" key="1">
    <citation type="submission" date="2017-03" db="EMBL/GenBank/DDBJ databases">
        <title>Phytopthora megakarya and P. palmivora, two closely related causual agents of cacao black pod achieved similar genome size and gene model numbers by different mechanisms.</title>
        <authorList>
            <person name="Ali S."/>
            <person name="Shao J."/>
            <person name="Larry D.J."/>
            <person name="Kronmiller B."/>
            <person name="Shen D."/>
            <person name="Strem M.D."/>
            <person name="Melnick R.L."/>
            <person name="Guiltinan M.J."/>
            <person name="Tyler B.M."/>
            <person name="Meinhardt L.W."/>
            <person name="Bailey B.A."/>
        </authorList>
    </citation>
    <scope>NUCLEOTIDE SEQUENCE [LARGE SCALE GENOMIC DNA]</scope>
    <source>
        <strain evidence="7">zdho120</strain>
    </source>
</reference>
<comment type="subcellular location">
    <subcellularLocation>
        <location evidence="1 5">Secreted</location>
    </subcellularLocation>
</comment>
<keyword evidence="4 5" id="KW-0732">Signal</keyword>
<feature type="chain" id="PRO_5044959555" description="RxLR effector protein" evidence="5">
    <location>
        <begin position="24"/>
        <end position="143"/>
    </location>
</feature>
<feature type="signal peptide" evidence="5">
    <location>
        <begin position="1"/>
        <end position="23"/>
    </location>
</feature>
<evidence type="ECO:0000313" key="7">
    <source>
        <dbReference type="Proteomes" id="UP000198211"/>
    </source>
</evidence>
<name>A0A225VI98_9STRA</name>
<evidence type="ECO:0000256" key="3">
    <source>
        <dbReference type="ARBA" id="ARBA00022525"/>
    </source>
</evidence>
<keyword evidence="7" id="KW-1185">Reference proteome</keyword>
<evidence type="ECO:0000313" key="6">
    <source>
        <dbReference type="EMBL" id="OWZ04578.1"/>
    </source>
</evidence>
<dbReference type="EMBL" id="NBNE01004889">
    <property type="protein sequence ID" value="OWZ04578.1"/>
    <property type="molecule type" value="Genomic_DNA"/>
</dbReference>
<proteinExistence type="inferred from homology"/>
<evidence type="ECO:0000256" key="4">
    <source>
        <dbReference type="ARBA" id="ARBA00022729"/>
    </source>
</evidence>
<evidence type="ECO:0000256" key="1">
    <source>
        <dbReference type="ARBA" id="ARBA00004613"/>
    </source>
</evidence>
<comment type="function">
    <text evidence="5">Effector that suppresses plant defense responses during pathogen infection.</text>
</comment>
<protein>
    <recommendedName>
        <fullName evidence="5">RxLR effector protein</fullName>
    </recommendedName>
</protein>
<dbReference type="OrthoDB" id="125050at2759"/>
<dbReference type="PROSITE" id="PS51257">
    <property type="entry name" value="PROKAR_LIPOPROTEIN"/>
    <property type="match status" value="1"/>
</dbReference>
<evidence type="ECO:0000256" key="2">
    <source>
        <dbReference type="ARBA" id="ARBA00010400"/>
    </source>
</evidence>
<comment type="similarity">
    <text evidence="2 5">Belongs to the RxLR effector family.</text>
</comment>
<dbReference type="InterPro" id="IPR031825">
    <property type="entry name" value="RXLR"/>
</dbReference>
<gene>
    <name evidence="6" type="ORF">PHMEG_00023493</name>
</gene>
<dbReference type="Proteomes" id="UP000198211">
    <property type="component" value="Unassembled WGS sequence"/>
</dbReference>
<comment type="caution">
    <text evidence="6">The sequence shown here is derived from an EMBL/GenBank/DDBJ whole genome shotgun (WGS) entry which is preliminary data.</text>
</comment>
<accession>A0A225VI98</accession>